<name>A0A366XY89_9BACI</name>
<comment type="caution">
    <text evidence="1">The sequence shown here is derived from an EMBL/GenBank/DDBJ whole genome shotgun (WGS) entry which is preliminary data.</text>
</comment>
<evidence type="ECO:0000313" key="1">
    <source>
        <dbReference type="EMBL" id="RBW71112.1"/>
    </source>
</evidence>
<dbReference type="EMBL" id="QOCW01000002">
    <property type="protein sequence ID" value="RBW71112.1"/>
    <property type="molecule type" value="Genomic_DNA"/>
</dbReference>
<gene>
    <name evidence="1" type="ORF">DS031_03715</name>
</gene>
<dbReference type="AlphaFoldDB" id="A0A366XY89"/>
<dbReference type="Proteomes" id="UP000253314">
    <property type="component" value="Unassembled WGS sequence"/>
</dbReference>
<accession>A0A366XY89</accession>
<keyword evidence="2" id="KW-1185">Reference proteome</keyword>
<organism evidence="1 2">
    <name type="scientific">Bacillus taeanensis</name>
    <dbReference type="NCBI Taxonomy" id="273032"/>
    <lineage>
        <taxon>Bacteria</taxon>
        <taxon>Bacillati</taxon>
        <taxon>Bacillota</taxon>
        <taxon>Bacilli</taxon>
        <taxon>Bacillales</taxon>
        <taxon>Bacillaceae</taxon>
        <taxon>Bacillus</taxon>
    </lineage>
</organism>
<sequence>MQVFALVGPSGTGKSTSALSFAHSKHIPAIIDDGMLIYKGRKAAGFSAKYEKNYITAIKRAIFFYDDHLKEVQEAINLLAIHSILIIGTSIKMVNQIAEKLNIGMITKYYHVEEIRSSKEINMALYVRKTEGKHIIPLPYIQVEHNFIKRMIMHGKKIFSPQKEIIGETTIIRPNFQQGVIHISEHVIKRVVSHGCTSIDEVRDCTQIDVNLTELPKVKVNLSLYYTADKTITDIAKIAQEKVAQDIKKLFNIELDTVDIVVEKLIIKAN</sequence>
<dbReference type="RefSeq" id="WP_113804592.1">
    <property type="nucleotide sequence ID" value="NZ_QOCW01000002.1"/>
</dbReference>
<dbReference type="InterPro" id="IPR027417">
    <property type="entry name" value="P-loop_NTPase"/>
</dbReference>
<evidence type="ECO:0008006" key="3">
    <source>
        <dbReference type="Google" id="ProtNLM"/>
    </source>
</evidence>
<evidence type="ECO:0000313" key="2">
    <source>
        <dbReference type="Proteomes" id="UP000253314"/>
    </source>
</evidence>
<dbReference type="OrthoDB" id="5429664at2"/>
<protein>
    <recommendedName>
        <fullName evidence="3">Asp23/Gls24 family envelope stress response protein</fullName>
    </recommendedName>
</protein>
<dbReference type="SUPFAM" id="SSF52540">
    <property type="entry name" value="P-loop containing nucleoside triphosphate hydrolases"/>
    <property type="match status" value="1"/>
</dbReference>
<proteinExistence type="predicted"/>
<reference evidence="1 2" key="1">
    <citation type="submission" date="2018-07" db="EMBL/GenBank/DDBJ databases">
        <title>Lottiidibacillus patelloidae gen. nov., sp. nov., isolated from the intestinal tract of a marine limpet and the reclassification of B. taeanensis BH030017T, B. algicola KMM 3737T and B. hwajinpoensis SW-72T as genus Lottiidibacillus.</title>
        <authorList>
            <person name="Liu R."/>
            <person name="Huang Z."/>
        </authorList>
    </citation>
    <scope>NUCLEOTIDE SEQUENCE [LARGE SCALE GENOMIC DNA]</scope>
    <source>
        <strain evidence="1 2">BH030017</strain>
    </source>
</reference>